<protein>
    <recommendedName>
        <fullName evidence="1">Bro-N domain-containing protein</fullName>
    </recommendedName>
</protein>
<evidence type="ECO:0000313" key="2">
    <source>
        <dbReference type="EMBL" id="PEP85199.1"/>
    </source>
</evidence>
<dbReference type="AlphaFoldDB" id="A0A2A8H069"/>
<dbReference type="Proteomes" id="UP000220841">
    <property type="component" value="Unassembled WGS sequence"/>
</dbReference>
<sequence>MINIQTFSHHMFGNIEVLIMEGKEYFPATDVAKVLGYSDPHKAVKKHTKEDGWAICPVVIEGENQTVEKNYQRSEALFRKWIRRRFKCCC</sequence>
<organism evidence="2 3">
    <name type="scientific">Bacillus toyonensis</name>
    <dbReference type="NCBI Taxonomy" id="155322"/>
    <lineage>
        <taxon>Bacteria</taxon>
        <taxon>Bacillati</taxon>
        <taxon>Bacillota</taxon>
        <taxon>Bacilli</taxon>
        <taxon>Bacillales</taxon>
        <taxon>Bacillaceae</taxon>
        <taxon>Bacillus</taxon>
        <taxon>Bacillus cereus group</taxon>
    </lineage>
</organism>
<feature type="domain" description="Bro-N" evidence="1">
    <location>
        <begin position="14"/>
        <end position="83"/>
    </location>
</feature>
<dbReference type="EMBL" id="NUBY01000376">
    <property type="protein sequence ID" value="PEP85199.1"/>
    <property type="molecule type" value="Genomic_DNA"/>
</dbReference>
<gene>
    <name evidence="2" type="ORF">CN585_30555</name>
</gene>
<dbReference type="Pfam" id="PF02498">
    <property type="entry name" value="Bro-N"/>
    <property type="match status" value="1"/>
</dbReference>
<evidence type="ECO:0000259" key="1">
    <source>
        <dbReference type="SMART" id="SM01040"/>
    </source>
</evidence>
<dbReference type="RefSeq" id="WP_098228391.1">
    <property type="nucleotide sequence ID" value="NZ_NUBY01000376.1"/>
</dbReference>
<proteinExistence type="predicted"/>
<accession>A0A2A8H069</accession>
<comment type="caution">
    <text evidence="2">The sequence shown here is derived from an EMBL/GenBank/DDBJ whole genome shotgun (WGS) entry which is preliminary data.</text>
</comment>
<name>A0A2A8H069_9BACI</name>
<dbReference type="InterPro" id="IPR003497">
    <property type="entry name" value="BRO_N_domain"/>
</dbReference>
<evidence type="ECO:0000313" key="3">
    <source>
        <dbReference type="Proteomes" id="UP000220841"/>
    </source>
</evidence>
<reference evidence="2 3" key="1">
    <citation type="submission" date="2017-09" db="EMBL/GenBank/DDBJ databases">
        <title>Large-scale bioinformatics analysis of Bacillus genomes uncovers conserved roles of natural products in bacterial physiology.</title>
        <authorList>
            <consortium name="Agbiome Team Llc"/>
            <person name="Bleich R.M."/>
            <person name="Grubbs K.J."/>
            <person name="Santa Maria K.C."/>
            <person name="Allen S.E."/>
            <person name="Farag S."/>
            <person name="Shank E.A."/>
            <person name="Bowers A."/>
        </authorList>
    </citation>
    <scope>NUCLEOTIDE SEQUENCE [LARGE SCALE GENOMIC DNA]</scope>
    <source>
        <strain evidence="2 3">AFS021349</strain>
    </source>
</reference>
<dbReference type="SMART" id="SM01040">
    <property type="entry name" value="Bro-N"/>
    <property type="match status" value="1"/>
</dbReference>